<dbReference type="PANTHER" id="PTHR46613">
    <property type="entry name" value="RADIAL SPOKE HEAD 10 HOMOLOG B-RELATED"/>
    <property type="match status" value="1"/>
</dbReference>
<feature type="compositionally biased region" description="Polar residues" evidence="9">
    <location>
        <begin position="729"/>
        <end position="738"/>
    </location>
</feature>
<dbReference type="InterPro" id="IPR003409">
    <property type="entry name" value="MORN"/>
</dbReference>
<dbReference type="Pfam" id="PF02493">
    <property type="entry name" value="MORN"/>
    <property type="match status" value="9"/>
</dbReference>
<sequence>MSEIGEEKAQSEKGSDSASAEEASLSDFIVSHYEGTRDKTGCYDGEGQVSFSGGNTYQGSLSKGAMHGRGKYTWNDGMSYDGEMINNEISGFGRYQWKDKSFYEGEVFNGLRHGVGVFKSTEHGVSYSGQWCLGKRHGRGIMHYNEHSWYEGDWVNNNRHGWGVRRYHTGNVYEGQWINDKRHGDGTMRWLTTNESYTGMWENGVQHGYGTHTWYLNRVPGSQYPLRNEYVGDFVNGLRHGHGKFFFASGAVYDGEWENSKKHGWGKFIFKNGRVFEGQFENDHMIDYPNLELDASDASDAPGLTLDSVMEGKLTMSNDGCGNVLGPNLTIDIDFILENIPRDQREHELKQVTFLMIRNISLLRRVYSFYSALGHDRSPDNTFVMTRFQFWRFLKDCRLHHYTHSLASLDRSVAHCNVGEDVHNPMEKILLREFLSTCIIISYILFEGQVNKNPDGKASIIAACLQWLIEEHLIKFSCQVGGYFLFEPRRAVTALAYMDRSWQIFQKSCTKRVQTPHDSTLTMRQFLFLLQDLKIIGNNLPTATVLKILAVDDPTVSDGETCNMELEMTFLEFFEAVVGCALQYNSLQESETNAPSPVNLESVKASSIEPIKDVFQGVTNESHVENYYAPKSGQFLQTLSQFTAPDKDHDSLKEANNSQVHNEEMTSPHEAEFSNWTKNLNFFFMHCLFPAWNKVVALRSEAARSKASTGESIRMQRLEFEAERRWTIKSNSPVTSTASEHHEVECSDVPKSSDELP</sequence>
<keyword evidence="3" id="KW-0963">Cytoplasm</keyword>
<evidence type="ECO:0000256" key="6">
    <source>
        <dbReference type="ARBA" id="ARBA00023069"/>
    </source>
</evidence>
<keyword evidence="7" id="KW-0206">Cytoskeleton</keyword>
<dbReference type="GO" id="GO:0031514">
    <property type="term" value="C:motile cilium"/>
    <property type="evidence" value="ECO:0007669"/>
    <property type="project" value="UniProtKB-SubCell"/>
</dbReference>
<evidence type="ECO:0000256" key="2">
    <source>
        <dbReference type="ARBA" id="ARBA00004430"/>
    </source>
</evidence>
<protein>
    <submittedName>
        <fullName evidence="10">Radial spoke head 10 homolog B-like</fullName>
    </submittedName>
</protein>
<keyword evidence="8" id="KW-0966">Cell projection</keyword>
<dbReference type="PANTHER" id="PTHR46613:SF1">
    <property type="entry name" value="RADIAL SPOKE HEAD 10 HOMOLOG B-RELATED"/>
    <property type="match status" value="1"/>
</dbReference>
<evidence type="ECO:0000256" key="9">
    <source>
        <dbReference type="SAM" id="MobiDB-lite"/>
    </source>
</evidence>
<feature type="region of interest" description="Disordered" evidence="9">
    <location>
        <begin position="729"/>
        <end position="757"/>
    </location>
</feature>
<dbReference type="SUPFAM" id="SSF82185">
    <property type="entry name" value="Histone H3 K4-specific methyltransferase SET7/9 N-terminal domain"/>
    <property type="match status" value="3"/>
</dbReference>
<dbReference type="EMBL" id="LR789945">
    <property type="protein sequence ID" value="CAB3265807.1"/>
    <property type="molecule type" value="mRNA"/>
</dbReference>
<comment type="subcellular location">
    <subcellularLocation>
        <location evidence="1">Cell projection</location>
        <location evidence="1">Cilium</location>
        <location evidence="1">Flagellum</location>
    </subcellularLocation>
    <subcellularLocation>
        <location evidence="2">Cytoplasm</location>
        <location evidence="2">Cytoskeleton</location>
        <location evidence="2">Cilium axoneme</location>
    </subcellularLocation>
</comment>
<proteinExistence type="evidence at transcript level"/>
<reference evidence="10" key="1">
    <citation type="submission" date="2020-04" db="EMBL/GenBank/DDBJ databases">
        <authorList>
            <person name="Neveu A P."/>
        </authorList>
    </citation>
    <scope>NUCLEOTIDE SEQUENCE</scope>
    <source>
        <tissue evidence="10">Whole embryo</tissue>
    </source>
</reference>
<evidence type="ECO:0000256" key="7">
    <source>
        <dbReference type="ARBA" id="ARBA00023212"/>
    </source>
</evidence>
<keyword evidence="4" id="KW-0677">Repeat</keyword>
<evidence type="ECO:0000256" key="1">
    <source>
        <dbReference type="ARBA" id="ARBA00004230"/>
    </source>
</evidence>
<evidence type="ECO:0000256" key="5">
    <source>
        <dbReference type="ARBA" id="ARBA00022846"/>
    </source>
</evidence>
<evidence type="ECO:0000256" key="4">
    <source>
        <dbReference type="ARBA" id="ARBA00022737"/>
    </source>
</evidence>
<name>A0A6F9DQT5_9ASCI</name>
<evidence type="ECO:0000256" key="3">
    <source>
        <dbReference type="ARBA" id="ARBA00022490"/>
    </source>
</evidence>
<keyword evidence="6" id="KW-0969">Cilium</keyword>
<accession>A0A6F9DQT5</accession>
<dbReference type="Gene3D" id="2.20.110.10">
    <property type="entry name" value="Histone H3 K4-specific methyltransferase SET7/9 N-terminal domain"/>
    <property type="match status" value="4"/>
</dbReference>
<organism evidence="10">
    <name type="scientific">Phallusia mammillata</name>
    <dbReference type="NCBI Taxonomy" id="59560"/>
    <lineage>
        <taxon>Eukaryota</taxon>
        <taxon>Metazoa</taxon>
        <taxon>Chordata</taxon>
        <taxon>Tunicata</taxon>
        <taxon>Ascidiacea</taxon>
        <taxon>Phlebobranchia</taxon>
        <taxon>Ascidiidae</taxon>
        <taxon>Phallusia</taxon>
    </lineage>
</organism>
<dbReference type="AlphaFoldDB" id="A0A6F9DQT5"/>
<feature type="compositionally biased region" description="Basic and acidic residues" evidence="9">
    <location>
        <begin position="1"/>
        <end position="15"/>
    </location>
</feature>
<keyword evidence="5" id="KW-0282">Flagellum</keyword>
<dbReference type="SMART" id="SM00698">
    <property type="entry name" value="MORN"/>
    <property type="match status" value="9"/>
</dbReference>
<evidence type="ECO:0000313" key="10">
    <source>
        <dbReference type="EMBL" id="CAB3265807.1"/>
    </source>
</evidence>
<gene>
    <name evidence="10" type="primary">Rsph10b2</name>
</gene>
<feature type="region of interest" description="Disordered" evidence="9">
    <location>
        <begin position="1"/>
        <end position="22"/>
    </location>
</feature>
<evidence type="ECO:0000256" key="8">
    <source>
        <dbReference type="ARBA" id="ARBA00023273"/>
    </source>
</evidence>
<dbReference type="GO" id="GO:0005930">
    <property type="term" value="C:axoneme"/>
    <property type="evidence" value="ECO:0007669"/>
    <property type="project" value="UniProtKB-SubCell"/>
</dbReference>